<name>A0AAD8KMC3_TARER</name>
<comment type="subcellular location">
    <subcellularLocation>
        <location evidence="1">Membrane</location>
        <topology evidence="1">Single-pass membrane protein</topology>
    </subcellularLocation>
</comment>
<comment type="caution">
    <text evidence="7">The sequence shown here is derived from an EMBL/GenBank/DDBJ whole genome shotgun (WGS) entry which is preliminary data.</text>
</comment>
<organism evidence="7 8">
    <name type="scientific">Tagetes erecta</name>
    <name type="common">African marigold</name>
    <dbReference type="NCBI Taxonomy" id="13708"/>
    <lineage>
        <taxon>Eukaryota</taxon>
        <taxon>Viridiplantae</taxon>
        <taxon>Streptophyta</taxon>
        <taxon>Embryophyta</taxon>
        <taxon>Tracheophyta</taxon>
        <taxon>Spermatophyta</taxon>
        <taxon>Magnoliopsida</taxon>
        <taxon>eudicotyledons</taxon>
        <taxon>Gunneridae</taxon>
        <taxon>Pentapetalae</taxon>
        <taxon>asterids</taxon>
        <taxon>campanulids</taxon>
        <taxon>Asterales</taxon>
        <taxon>Asteraceae</taxon>
        <taxon>Asteroideae</taxon>
        <taxon>Heliantheae alliance</taxon>
        <taxon>Tageteae</taxon>
        <taxon>Tagetes</taxon>
    </lineage>
</organism>
<gene>
    <name evidence="7" type="ORF">QVD17_20776</name>
</gene>
<evidence type="ECO:0000256" key="4">
    <source>
        <dbReference type="ARBA" id="ARBA00023136"/>
    </source>
</evidence>
<evidence type="ECO:0000256" key="6">
    <source>
        <dbReference type="SAM" id="Phobius"/>
    </source>
</evidence>
<evidence type="ECO:0000256" key="5">
    <source>
        <dbReference type="ARBA" id="ARBA00035114"/>
    </source>
</evidence>
<keyword evidence="4 6" id="KW-0472">Membrane</keyword>
<dbReference type="GO" id="GO:0016020">
    <property type="term" value="C:membrane"/>
    <property type="evidence" value="ECO:0007669"/>
    <property type="project" value="UniProtKB-SubCell"/>
</dbReference>
<dbReference type="InterPro" id="IPR008511">
    <property type="entry name" value="ROH1-like"/>
</dbReference>
<reference evidence="7" key="1">
    <citation type="journal article" date="2023" name="bioRxiv">
        <title>Improved chromosome-level genome assembly for marigold (Tagetes erecta).</title>
        <authorList>
            <person name="Jiang F."/>
            <person name="Yuan L."/>
            <person name="Wang S."/>
            <person name="Wang H."/>
            <person name="Xu D."/>
            <person name="Wang A."/>
            <person name="Fan W."/>
        </authorList>
    </citation>
    <scope>NUCLEOTIDE SEQUENCE</scope>
    <source>
        <strain evidence="7">WSJ</strain>
        <tissue evidence="7">Leaf</tissue>
    </source>
</reference>
<keyword evidence="3 6" id="KW-1133">Transmembrane helix</keyword>
<evidence type="ECO:0000256" key="3">
    <source>
        <dbReference type="ARBA" id="ARBA00022989"/>
    </source>
</evidence>
<sequence length="331" mass="36562">MFLVQKPNLSSHFRSTTNKPPHIPKTYQLFHQNLIFHLKTLDLTKTTSTISLSWLSTALSFLSTLHTEAEAQMIHISKAQISNLKTDVDDYQSLYMDYSLKVLDLCNLISTAVNQLTERRLLMNFALRLLNFTDQFPVHEKLNKAKDALTRSVNDTQGSGSATAKERGLRAKLLIEELTDLIGKLPRGGRDIVRRTFYALGAMTVFVGSVLVGVLFGEMDVVKPQTIPAEFVWSDSFTGVQSQILDLINSKRNAVLEIDDVSSKAIVICDLLQGVVSGSGDDAAVRVCLVAGVKELVTSVKKYSDGVDELTNGANGLFRSVLKTRNGRLDV</sequence>
<dbReference type="Proteomes" id="UP001229421">
    <property type="component" value="Unassembled WGS sequence"/>
</dbReference>
<dbReference type="PANTHER" id="PTHR31509">
    <property type="entry name" value="BPS1-LIKE PROTEIN"/>
    <property type="match status" value="1"/>
</dbReference>
<keyword evidence="8" id="KW-1185">Reference proteome</keyword>
<proteinExistence type="inferred from homology"/>
<dbReference type="Pfam" id="PF05633">
    <property type="entry name" value="ROH1-like"/>
    <property type="match status" value="1"/>
</dbReference>
<evidence type="ECO:0000313" key="8">
    <source>
        <dbReference type="Proteomes" id="UP001229421"/>
    </source>
</evidence>
<keyword evidence="2 6" id="KW-0812">Transmembrane</keyword>
<dbReference type="EMBL" id="JAUHHV010000005">
    <property type="protein sequence ID" value="KAK1425424.1"/>
    <property type="molecule type" value="Genomic_DNA"/>
</dbReference>
<comment type="similarity">
    <text evidence="5">Belongs to the ROH1 family.</text>
</comment>
<protein>
    <submittedName>
        <fullName evidence="7">Uncharacterized protein</fullName>
    </submittedName>
</protein>
<feature type="transmembrane region" description="Helical" evidence="6">
    <location>
        <begin position="197"/>
        <end position="217"/>
    </location>
</feature>
<accession>A0AAD8KMC3</accession>
<evidence type="ECO:0000313" key="7">
    <source>
        <dbReference type="EMBL" id="KAK1425424.1"/>
    </source>
</evidence>
<evidence type="ECO:0000256" key="2">
    <source>
        <dbReference type="ARBA" id="ARBA00022692"/>
    </source>
</evidence>
<dbReference type="AlphaFoldDB" id="A0AAD8KMC3"/>
<evidence type="ECO:0000256" key="1">
    <source>
        <dbReference type="ARBA" id="ARBA00004167"/>
    </source>
</evidence>